<dbReference type="EMBL" id="JANPWB010000003">
    <property type="protein sequence ID" value="KAJ1202907.1"/>
    <property type="molecule type" value="Genomic_DNA"/>
</dbReference>
<sequence length="147" mass="15546">MVTTTTDALRDLGHESQCCEAPGSTLEWLHAPRRDIETRQTVIRTGRIGHCGSPLICVRAGSNDDRRAEGIGPQGAHIGAQTAQQGTHGAGSVRPQGAVVSKHKLEWAHRTRSPAEEGPRMLLATTLGPIGSERHSQRLTCGGGGST</sequence>
<reference evidence="2" key="1">
    <citation type="journal article" date="2022" name="bioRxiv">
        <title>Sequencing and chromosome-scale assembly of the giantPleurodeles waltlgenome.</title>
        <authorList>
            <person name="Brown T."/>
            <person name="Elewa A."/>
            <person name="Iarovenko S."/>
            <person name="Subramanian E."/>
            <person name="Araus A.J."/>
            <person name="Petzold A."/>
            <person name="Susuki M."/>
            <person name="Suzuki K.-i.T."/>
            <person name="Hayashi T."/>
            <person name="Toyoda A."/>
            <person name="Oliveira C."/>
            <person name="Osipova E."/>
            <person name="Leigh N.D."/>
            <person name="Simon A."/>
            <person name="Yun M.H."/>
        </authorList>
    </citation>
    <scope>NUCLEOTIDE SEQUENCE</scope>
    <source>
        <strain evidence="2">20211129_DDA</strain>
        <tissue evidence="2">Liver</tissue>
    </source>
</reference>
<gene>
    <name evidence="2" type="ORF">NDU88_006702</name>
</gene>
<keyword evidence="3" id="KW-1185">Reference proteome</keyword>
<accession>A0AAV7VRR2</accession>
<name>A0AAV7VRR2_PLEWA</name>
<organism evidence="2 3">
    <name type="scientific">Pleurodeles waltl</name>
    <name type="common">Iberian ribbed newt</name>
    <dbReference type="NCBI Taxonomy" id="8319"/>
    <lineage>
        <taxon>Eukaryota</taxon>
        <taxon>Metazoa</taxon>
        <taxon>Chordata</taxon>
        <taxon>Craniata</taxon>
        <taxon>Vertebrata</taxon>
        <taxon>Euteleostomi</taxon>
        <taxon>Amphibia</taxon>
        <taxon>Batrachia</taxon>
        <taxon>Caudata</taxon>
        <taxon>Salamandroidea</taxon>
        <taxon>Salamandridae</taxon>
        <taxon>Pleurodelinae</taxon>
        <taxon>Pleurodeles</taxon>
    </lineage>
</organism>
<evidence type="ECO:0000256" key="1">
    <source>
        <dbReference type="SAM" id="MobiDB-lite"/>
    </source>
</evidence>
<protein>
    <submittedName>
        <fullName evidence="2">Uncharacterized protein</fullName>
    </submittedName>
</protein>
<comment type="caution">
    <text evidence="2">The sequence shown here is derived from an EMBL/GenBank/DDBJ whole genome shotgun (WGS) entry which is preliminary data.</text>
</comment>
<dbReference type="AlphaFoldDB" id="A0AAV7VRR2"/>
<evidence type="ECO:0000313" key="2">
    <source>
        <dbReference type="EMBL" id="KAJ1202907.1"/>
    </source>
</evidence>
<dbReference type="Proteomes" id="UP001066276">
    <property type="component" value="Chromosome 2_1"/>
</dbReference>
<feature type="region of interest" description="Disordered" evidence="1">
    <location>
        <begin position="66"/>
        <end position="100"/>
    </location>
</feature>
<evidence type="ECO:0000313" key="3">
    <source>
        <dbReference type="Proteomes" id="UP001066276"/>
    </source>
</evidence>
<proteinExistence type="predicted"/>